<dbReference type="Gene3D" id="1.10.3810.10">
    <property type="entry name" value="Biosynthetic peptidoglycan transglycosylase-like"/>
    <property type="match status" value="1"/>
</dbReference>
<evidence type="ECO:0000256" key="17">
    <source>
        <dbReference type="ARBA" id="ARBA00044770"/>
    </source>
</evidence>
<evidence type="ECO:0000256" key="5">
    <source>
        <dbReference type="ARBA" id="ARBA00022645"/>
    </source>
</evidence>
<name>A0A840RLJ0_9NEIS</name>
<keyword evidence="7 23" id="KW-0328">Glycosyltransferase</keyword>
<comment type="similarity">
    <text evidence="3">In the C-terminal section; belongs to the transpeptidase family.</text>
</comment>
<dbReference type="InterPro" id="IPR001264">
    <property type="entry name" value="Glyco_trans_51"/>
</dbReference>
<evidence type="ECO:0000256" key="15">
    <source>
        <dbReference type="ARBA" id="ARBA00023268"/>
    </source>
</evidence>
<dbReference type="InterPro" id="IPR001460">
    <property type="entry name" value="PCN-bd_Tpept"/>
</dbReference>
<dbReference type="SUPFAM" id="SSF53955">
    <property type="entry name" value="Lysozyme-like"/>
    <property type="match status" value="1"/>
</dbReference>
<keyword evidence="9 20" id="KW-0812">Transmembrane</keyword>
<evidence type="ECO:0000256" key="8">
    <source>
        <dbReference type="ARBA" id="ARBA00022679"/>
    </source>
</evidence>
<evidence type="ECO:0000256" key="20">
    <source>
        <dbReference type="SAM" id="Phobius"/>
    </source>
</evidence>
<evidence type="ECO:0000259" key="22">
    <source>
        <dbReference type="Pfam" id="PF00912"/>
    </source>
</evidence>
<organism evidence="23 24">
    <name type="scientific">Silvimonas terrae</name>
    <dbReference type="NCBI Taxonomy" id="300266"/>
    <lineage>
        <taxon>Bacteria</taxon>
        <taxon>Pseudomonadati</taxon>
        <taxon>Pseudomonadota</taxon>
        <taxon>Betaproteobacteria</taxon>
        <taxon>Neisseriales</taxon>
        <taxon>Chitinibacteraceae</taxon>
        <taxon>Silvimonas</taxon>
    </lineage>
</organism>
<dbReference type="EMBL" id="JACHHN010000009">
    <property type="protein sequence ID" value="MBB5192981.1"/>
    <property type="molecule type" value="Genomic_DNA"/>
</dbReference>
<keyword evidence="6" id="KW-0645">Protease</keyword>
<evidence type="ECO:0000256" key="3">
    <source>
        <dbReference type="ARBA" id="ARBA00007090"/>
    </source>
</evidence>
<evidence type="ECO:0000256" key="19">
    <source>
        <dbReference type="ARBA" id="ARBA00060592"/>
    </source>
</evidence>
<comment type="caution">
    <text evidence="23">The sequence shown here is derived from an EMBL/GenBank/DDBJ whole genome shotgun (WGS) entry which is preliminary data.</text>
</comment>
<accession>A0A840RLJ0</accession>
<dbReference type="GO" id="GO:0008658">
    <property type="term" value="F:penicillin binding"/>
    <property type="evidence" value="ECO:0007669"/>
    <property type="project" value="InterPro"/>
</dbReference>
<comment type="pathway">
    <text evidence="19">Glycan biosynthesis.</text>
</comment>
<gene>
    <name evidence="23" type="ORF">HNQ50_003735</name>
</gene>
<evidence type="ECO:0000256" key="12">
    <source>
        <dbReference type="ARBA" id="ARBA00022984"/>
    </source>
</evidence>
<dbReference type="GO" id="GO:0030288">
    <property type="term" value="C:outer membrane-bounded periplasmic space"/>
    <property type="evidence" value="ECO:0007669"/>
    <property type="project" value="TreeGrafter"/>
</dbReference>
<dbReference type="Gene3D" id="3.40.710.10">
    <property type="entry name" value="DD-peptidase/beta-lactamase superfamily"/>
    <property type="match status" value="2"/>
</dbReference>
<keyword evidence="16" id="KW-0961">Cell wall biogenesis/degradation</keyword>
<keyword evidence="8 23" id="KW-0808">Transferase</keyword>
<dbReference type="NCBIfam" id="TIGR02074">
    <property type="entry name" value="PBP_1a_fam"/>
    <property type="match status" value="1"/>
</dbReference>
<protein>
    <recommendedName>
        <fullName evidence="17">peptidoglycan glycosyltransferase</fullName>
        <ecNumber evidence="17">2.4.99.28</ecNumber>
    </recommendedName>
</protein>
<dbReference type="GO" id="GO:0004180">
    <property type="term" value="F:carboxypeptidase activity"/>
    <property type="evidence" value="ECO:0007669"/>
    <property type="project" value="UniProtKB-KW"/>
</dbReference>
<dbReference type="InterPro" id="IPR012338">
    <property type="entry name" value="Beta-lactam/transpept-like"/>
</dbReference>
<keyword evidence="14 20" id="KW-0472">Membrane</keyword>
<dbReference type="PANTHER" id="PTHR32282:SF27">
    <property type="entry name" value="PENICILLIN-BINDING PROTEIN 1A"/>
    <property type="match status" value="1"/>
</dbReference>
<evidence type="ECO:0000256" key="13">
    <source>
        <dbReference type="ARBA" id="ARBA00022989"/>
    </source>
</evidence>
<dbReference type="EC" id="2.4.99.28" evidence="17"/>
<dbReference type="UniPathway" id="UPA00219"/>
<dbReference type="PANTHER" id="PTHR32282">
    <property type="entry name" value="BINDING PROTEIN TRANSPEPTIDASE, PUTATIVE-RELATED"/>
    <property type="match status" value="1"/>
</dbReference>
<dbReference type="RefSeq" id="WP_184102638.1">
    <property type="nucleotide sequence ID" value="NZ_JACHHN010000009.1"/>
</dbReference>
<dbReference type="Pfam" id="PF00905">
    <property type="entry name" value="Transpeptidase"/>
    <property type="match status" value="1"/>
</dbReference>
<keyword evidence="24" id="KW-1185">Reference proteome</keyword>
<dbReference type="Pfam" id="PF00912">
    <property type="entry name" value="Transgly"/>
    <property type="match status" value="1"/>
</dbReference>
<dbReference type="InterPro" id="IPR036950">
    <property type="entry name" value="PBP_transglycosylase"/>
</dbReference>
<keyword evidence="10 23" id="KW-0378">Hydrolase</keyword>
<dbReference type="GO" id="GO:0008360">
    <property type="term" value="P:regulation of cell shape"/>
    <property type="evidence" value="ECO:0007669"/>
    <property type="project" value="UniProtKB-KW"/>
</dbReference>
<evidence type="ECO:0000256" key="7">
    <source>
        <dbReference type="ARBA" id="ARBA00022676"/>
    </source>
</evidence>
<evidence type="ECO:0000313" key="24">
    <source>
        <dbReference type="Proteomes" id="UP000543030"/>
    </source>
</evidence>
<evidence type="ECO:0000313" key="23">
    <source>
        <dbReference type="EMBL" id="MBB5192981.1"/>
    </source>
</evidence>
<keyword evidence="15" id="KW-0511">Multifunctional enzyme</keyword>
<evidence type="ECO:0000256" key="16">
    <source>
        <dbReference type="ARBA" id="ARBA00023316"/>
    </source>
</evidence>
<comment type="similarity">
    <text evidence="4">In the N-terminal section; belongs to the glycosyltransferase 51 family.</text>
</comment>
<evidence type="ECO:0000256" key="6">
    <source>
        <dbReference type="ARBA" id="ARBA00022670"/>
    </source>
</evidence>
<feature type="domain" description="Penicillin-binding protein transpeptidase" evidence="21">
    <location>
        <begin position="428"/>
        <end position="682"/>
    </location>
</feature>
<dbReference type="Proteomes" id="UP000543030">
    <property type="component" value="Unassembled WGS sequence"/>
</dbReference>
<comment type="subcellular location">
    <subcellularLocation>
        <location evidence="1">Cell inner membrane</location>
        <topology evidence="1">Single-pass membrane protein</topology>
    </subcellularLocation>
</comment>
<dbReference type="InterPro" id="IPR050396">
    <property type="entry name" value="Glycosyltr_51/Transpeptidase"/>
</dbReference>
<evidence type="ECO:0000256" key="14">
    <source>
        <dbReference type="ARBA" id="ARBA00023136"/>
    </source>
</evidence>
<dbReference type="AlphaFoldDB" id="A0A840RLJ0"/>
<evidence type="ECO:0000259" key="21">
    <source>
        <dbReference type="Pfam" id="PF00905"/>
    </source>
</evidence>
<dbReference type="GO" id="GO:0009252">
    <property type="term" value="P:peptidoglycan biosynthetic process"/>
    <property type="evidence" value="ECO:0007669"/>
    <property type="project" value="UniProtKB-UniPathway"/>
</dbReference>
<evidence type="ECO:0000256" key="9">
    <source>
        <dbReference type="ARBA" id="ARBA00022692"/>
    </source>
</evidence>
<feature type="domain" description="Glycosyl transferase family 51" evidence="22">
    <location>
        <begin position="75"/>
        <end position="247"/>
    </location>
</feature>
<dbReference type="FunFam" id="1.10.3810.10:FF:000003">
    <property type="entry name" value="Penicillin-binding protein 1a"/>
    <property type="match status" value="1"/>
</dbReference>
<dbReference type="GO" id="GO:0008955">
    <property type="term" value="F:peptidoglycan glycosyltransferase activity"/>
    <property type="evidence" value="ECO:0007669"/>
    <property type="project" value="UniProtKB-EC"/>
</dbReference>
<keyword evidence="5" id="KW-0121">Carboxypeptidase</keyword>
<evidence type="ECO:0000256" key="1">
    <source>
        <dbReference type="ARBA" id="ARBA00004377"/>
    </source>
</evidence>
<evidence type="ECO:0000256" key="2">
    <source>
        <dbReference type="ARBA" id="ARBA00004752"/>
    </source>
</evidence>
<keyword evidence="12" id="KW-0573">Peptidoglycan synthesis</keyword>
<dbReference type="InterPro" id="IPR023346">
    <property type="entry name" value="Lysozyme-like_dom_sf"/>
</dbReference>
<keyword evidence="13 20" id="KW-1133">Transmembrane helix</keyword>
<feature type="transmembrane region" description="Helical" evidence="20">
    <location>
        <begin position="20"/>
        <end position="44"/>
    </location>
</feature>
<keyword evidence="11" id="KW-0133">Cell shape</keyword>
<evidence type="ECO:0000256" key="11">
    <source>
        <dbReference type="ARBA" id="ARBA00022960"/>
    </source>
</evidence>
<dbReference type="GO" id="GO:0006508">
    <property type="term" value="P:proteolysis"/>
    <property type="evidence" value="ECO:0007669"/>
    <property type="project" value="UniProtKB-KW"/>
</dbReference>
<evidence type="ECO:0000256" key="4">
    <source>
        <dbReference type="ARBA" id="ARBA00007739"/>
    </source>
</evidence>
<comment type="pathway">
    <text evidence="2">Cell wall biogenesis; peptidoglycan biosynthesis.</text>
</comment>
<evidence type="ECO:0000256" key="10">
    <source>
        <dbReference type="ARBA" id="ARBA00022801"/>
    </source>
</evidence>
<dbReference type="GO" id="GO:0071555">
    <property type="term" value="P:cell wall organization"/>
    <property type="evidence" value="ECO:0007669"/>
    <property type="project" value="UniProtKB-KW"/>
</dbReference>
<proteinExistence type="inferred from homology"/>
<dbReference type="SUPFAM" id="SSF56601">
    <property type="entry name" value="beta-lactamase/transpeptidase-like"/>
    <property type="match status" value="1"/>
</dbReference>
<reference evidence="23 24" key="1">
    <citation type="submission" date="2020-08" db="EMBL/GenBank/DDBJ databases">
        <title>Genomic Encyclopedia of Type Strains, Phase IV (KMG-IV): sequencing the most valuable type-strain genomes for metagenomic binning, comparative biology and taxonomic classification.</title>
        <authorList>
            <person name="Goeker M."/>
        </authorList>
    </citation>
    <scope>NUCLEOTIDE SEQUENCE [LARGE SCALE GENOMIC DNA]</scope>
    <source>
        <strain evidence="23 24">DSM 18233</strain>
    </source>
</reference>
<comment type="catalytic activity">
    <reaction evidence="18">
        <text>[GlcNAc-(1-&gt;4)-Mur2Ac(oyl-L-Ala-gamma-D-Glu-L-Lys-D-Ala-D-Ala)](n)-di-trans,octa-cis-undecaprenyl diphosphate + beta-D-GlcNAc-(1-&gt;4)-Mur2Ac(oyl-L-Ala-gamma-D-Glu-L-Lys-D-Ala-D-Ala)-di-trans,octa-cis-undecaprenyl diphosphate = [GlcNAc-(1-&gt;4)-Mur2Ac(oyl-L-Ala-gamma-D-Glu-L-Lys-D-Ala-D-Ala)](n+1)-di-trans,octa-cis-undecaprenyl diphosphate + di-trans,octa-cis-undecaprenyl diphosphate + H(+)</text>
        <dbReference type="Rhea" id="RHEA:23708"/>
        <dbReference type="Rhea" id="RHEA-COMP:9602"/>
        <dbReference type="Rhea" id="RHEA-COMP:9603"/>
        <dbReference type="ChEBI" id="CHEBI:15378"/>
        <dbReference type="ChEBI" id="CHEBI:58405"/>
        <dbReference type="ChEBI" id="CHEBI:60033"/>
        <dbReference type="ChEBI" id="CHEBI:78435"/>
        <dbReference type="EC" id="2.4.99.28"/>
    </reaction>
</comment>
<sequence>MNSSDATRPSSAPARRWWRFLALVCGLTLGLMLALSCAAGWWLWQVWQGLPSIKELAVYQPAQPLRIYARDGKTLLAEYGQERRDVLPLSAIPKRMQQALLAIEDARYYEHGAVDFSGLARAALANAATGHHSQGASTISMQVARNFYLSREKTFTRKITEMMLAFKLEQEYGKDRLLELYMNQVYLGERAYGFAAAANMYFGKPIGEITLAQAAMLAGLPKAPSANNPVSNPERARARQVYILKRMLELDYINEAQYQAALAEPLQLAPDHAAVREAAWPVEAVRQWAVARYGEEAYSQGLDIITTIDLAAQKRADAIVRGHLLNLAGGFRGAVKTVVLPADGPDAKTARTLLAGTPDSGDDVLAVLITGRQADVLHAVQRDGSPVDITADKTAVASKLGRGAVVYARDVGKPRWQLVTLPQIESSLVSLDSTTGDIEALVGGFDFDRNRYDRALQAYRQPGSAFKPFVYGAAIEKGFTPGTMVDDSQRQLTREETGAQPWRPKNYGDSYEGFITMRRGLARSKNLVAVGLMQAAGAQYAQQYAMQFGFDGTRNPPSLPLALGAGSVTATQMAAGYAVFANGGTLHPPRLIRKVRQRQGNVLINEPTRPKGQQVISARNAWMVDSLLRSVVKEGTGRGAMVLGRNDLAGKTGTSNDARDAWFAGYGGNLVTVVWTGYDQPRSLGHYTGGTLSLPVWVDYMKTALVNRPQQERPMPSGITQQGDDYVYSEYTQGACVDDHHGFIHSAVKCARAVAPDAAAPVHQTSEASERDSIIKMFSNDD</sequence>
<evidence type="ECO:0000256" key="18">
    <source>
        <dbReference type="ARBA" id="ARBA00049902"/>
    </source>
</evidence>
<dbReference type="GO" id="GO:0005886">
    <property type="term" value="C:plasma membrane"/>
    <property type="evidence" value="ECO:0007669"/>
    <property type="project" value="UniProtKB-SubCell"/>
</dbReference>